<comment type="caution">
    <text evidence="2">The sequence shown here is derived from an EMBL/GenBank/DDBJ whole genome shotgun (WGS) entry which is preliminary data.</text>
</comment>
<feature type="region of interest" description="Disordered" evidence="1">
    <location>
        <begin position="34"/>
        <end position="53"/>
    </location>
</feature>
<evidence type="ECO:0000313" key="2">
    <source>
        <dbReference type="EMBL" id="MBK8890022.1"/>
    </source>
</evidence>
<name>A0A9D7LTD1_9RHOO</name>
<evidence type="ECO:0000313" key="3">
    <source>
        <dbReference type="Proteomes" id="UP000808146"/>
    </source>
</evidence>
<dbReference type="EMBL" id="JADKBR010000005">
    <property type="protein sequence ID" value="MBK8890022.1"/>
    <property type="molecule type" value="Genomic_DNA"/>
</dbReference>
<dbReference type="Proteomes" id="UP000808146">
    <property type="component" value="Unassembled WGS sequence"/>
</dbReference>
<feature type="compositionally biased region" description="Polar residues" evidence="1">
    <location>
        <begin position="40"/>
        <end position="53"/>
    </location>
</feature>
<evidence type="ECO:0000256" key="1">
    <source>
        <dbReference type="SAM" id="MobiDB-lite"/>
    </source>
</evidence>
<gene>
    <name evidence="2" type="ORF">IPN75_06320</name>
</gene>
<accession>A0A9D7LTD1</accession>
<protein>
    <submittedName>
        <fullName evidence="2">Uncharacterized protein</fullName>
    </submittedName>
</protein>
<sequence length="53" mass="6073">MHINVDTKLVASNAYVSKKKRLVETIDRLYHRGARGPQQKILSRPSTRYSTTS</sequence>
<organism evidence="2 3">
    <name type="scientific">Candidatus Dechloromonas phosphorivorans</name>
    <dbReference type="NCBI Taxonomy" id="2899244"/>
    <lineage>
        <taxon>Bacteria</taxon>
        <taxon>Pseudomonadati</taxon>
        <taxon>Pseudomonadota</taxon>
        <taxon>Betaproteobacteria</taxon>
        <taxon>Rhodocyclales</taxon>
        <taxon>Azonexaceae</taxon>
        <taxon>Dechloromonas</taxon>
    </lineage>
</organism>
<reference evidence="2" key="1">
    <citation type="submission" date="2020-10" db="EMBL/GenBank/DDBJ databases">
        <title>Connecting structure to function with the recovery of over 1000 high-quality activated sludge metagenome-assembled genomes encoding full-length rRNA genes using long-read sequencing.</title>
        <authorList>
            <person name="Singleton C.M."/>
            <person name="Petriglieri F."/>
            <person name="Kristensen J.M."/>
            <person name="Kirkegaard R.H."/>
            <person name="Michaelsen T.Y."/>
            <person name="Andersen M.H."/>
            <person name="Karst S.M."/>
            <person name="Dueholm M.S."/>
            <person name="Nielsen P.H."/>
            <person name="Albertsen M."/>
        </authorList>
    </citation>
    <scope>NUCLEOTIDE SEQUENCE</scope>
    <source>
        <strain evidence="2">OdNE_18-Q3-R46-58_BAT3C.305</strain>
    </source>
</reference>
<dbReference type="AlphaFoldDB" id="A0A9D7LTD1"/>
<proteinExistence type="predicted"/>